<comment type="function">
    <text evidence="11">TAFs are components of the transcription factor IID (TFIID) complex that is essential for mediating regulation of RNA polymerase transcription.</text>
</comment>
<evidence type="ECO:0000256" key="4">
    <source>
        <dbReference type="ARBA" id="ARBA00022723"/>
    </source>
</evidence>
<dbReference type="PROSITE" id="PS51879">
    <property type="entry name" value="RST"/>
    <property type="match status" value="1"/>
</dbReference>
<feature type="compositionally biased region" description="Polar residues" evidence="12">
    <location>
        <begin position="432"/>
        <end position="453"/>
    </location>
</feature>
<accession>A0AAW2QNB5</accession>
<dbReference type="FunFam" id="1.10.20.10:FF:000015">
    <property type="entry name" value="Transcription initiation factor TFIID subunit 4B"/>
    <property type="match status" value="1"/>
</dbReference>
<evidence type="ECO:0000313" key="14">
    <source>
        <dbReference type="EMBL" id="KAL0368957.1"/>
    </source>
</evidence>
<evidence type="ECO:0000256" key="5">
    <source>
        <dbReference type="ARBA" id="ARBA00022771"/>
    </source>
</evidence>
<feature type="domain" description="RST" evidence="13">
    <location>
        <begin position="261"/>
        <end position="332"/>
    </location>
</feature>
<feature type="compositionally biased region" description="Polar residues" evidence="12">
    <location>
        <begin position="381"/>
        <end position="400"/>
    </location>
</feature>
<feature type="compositionally biased region" description="Basic and acidic residues" evidence="12">
    <location>
        <begin position="799"/>
        <end position="815"/>
    </location>
</feature>
<evidence type="ECO:0000256" key="10">
    <source>
        <dbReference type="ARBA" id="ARBA00056652"/>
    </source>
</evidence>
<dbReference type="PANTHER" id="PTHR15138:SF14">
    <property type="entry name" value="TRANSCRIPTION INITIATION FACTOR TFIID SUBUNIT 4"/>
    <property type="match status" value="1"/>
</dbReference>
<comment type="caution">
    <text evidence="14">The sequence shown here is derived from an EMBL/GenBank/DDBJ whole genome shotgun (WGS) entry which is preliminary data.</text>
</comment>
<name>A0AAW2QNB5_9LAMI</name>
<dbReference type="InterPro" id="IPR029040">
    <property type="entry name" value="RPABC4/Spt4"/>
</dbReference>
<dbReference type="InterPro" id="IPR038510">
    <property type="entry name" value="Spt4_sf"/>
</dbReference>
<comment type="similarity">
    <text evidence="3">Belongs to the SPT4 family.</text>
</comment>
<dbReference type="Gene3D" id="1.10.20.10">
    <property type="entry name" value="Histone, subunit A"/>
    <property type="match status" value="1"/>
</dbReference>
<evidence type="ECO:0000256" key="9">
    <source>
        <dbReference type="ARBA" id="ARBA00023242"/>
    </source>
</evidence>
<feature type="compositionally biased region" description="Polar residues" evidence="12">
    <location>
        <begin position="39"/>
        <end position="80"/>
    </location>
</feature>
<dbReference type="InterPro" id="IPR045144">
    <property type="entry name" value="TAF4"/>
</dbReference>
<feature type="compositionally biased region" description="Polar residues" evidence="12">
    <location>
        <begin position="363"/>
        <end position="373"/>
    </location>
</feature>
<reference evidence="14" key="1">
    <citation type="submission" date="2020-06" db="EMBL/GenBank/DDBJ databases">
        <authorList>
            <person name="Li T."/>
            <person name="Hu X."/>
            <person name="Zhang T."/>
            <person name="Song X."/>
            <person name="Zhang H."/>
            <person name="Dai N."/>
            <person name="Sheng W."/>
            <person name="Hou X."/>
            <person name="Wei L."/>
        </authorList>
    </citation>
    <scope>NUCLEOTIDE SEQUENCE</scope>
    <source>
        <strain evidence="14">KEN8</strain>
        <tissue evidence="14">Leaf</tissue>
    </source>
</reference>
<feature type="compositionally biased region" description="Polar residues" evidence="12">
    <location>
        <begin position="878"/>
        <end position="888"/>
    </location>
</feature>
<comment type="function">
    <text evidence="10">May regulate transcription elongation by RNA polymerase II. May enhance transcriptional pausing at sites proximal to the promoter, which may in turn facilitate the assembly of an elongation competent RNA polymerase II complex.</text>
</comment>
<proteinExistence type="inferred from homology"/>
<feature type="region of interest" description="Disordered" evidence="12">
    <location>
        <begin position="28"/>
        <end position="191"/>
    </location>
</feature>
<evidence type="ECO:0000256" key="1">
    <source>
        <dbReference type="ARBA" id="ARBA00004123"/>
    </source>
</evidence>
<dbReference type="CDD" id="cd08045">
    <property type="entry name" value="HFD_TAF4"/>
    <property type="match status" value="1"/>
</dbReference>
<sequence>MDPNIVKFLEEDEDETMHSGADVDAFTAELNRDIERNDSTSQQPSDSDNTALSQGNSQTASQFLPQWQTLSHDGTVNFGSGQDLMVTEEKEQHLSQLEPHQHGLDSENRKENDSLSHEFNPLPDNPLSDAGAQPQDNRNTFPVSQPIGSVTSGEQSIQIQEPVREPNPDSQMHTLQNISNRPSVAMGSNDQLPMSMELNDQQSMSTGKANQPTTSMGLSNEQLVMSTVNQHTTGMGSQQATASGMSNQQPMTSSNQQPGTALKLNKQVPFGMLLPIIQPQLDKDRAMQLHTLYFKLKKNEISKDGFVRHMRSIVGDQMLKMAVYKLQTQAARNSQTAPNQFQSQPQASTRQMQVPSAQMPIDLSNSTSDSNTAKPREVETQADSQGVQVSQMSTSSSGVLSQERKHPAFPTQGLNKQQHMHFSQTSFPTYGSAGSSYSPFSATNAASSTSLRPQPHDSQMKQAPPHQNMNVSHVGPSTQAMNMMNVSKFDRPHSFGDPKKIQGGSLTHVNSNTALQQNQVQWPSSTSKEPKIGVSSSMTHVKQEPLDQSNEQQHKGLSSLSSTPAKQGPTSGNLKDESFEIQSSRTGFTPPTSFVPTNSVSPSIPSAMETNILSNTRMPSLTSPIGTGNNSKAPLKKPLVGQKKPMEAPGSSPPSSKKQKVSGAFLDQSIEQLNDVTAVSGVNLREEEEQLFSGSKEDSRVSEASRRVVQEEEERLILQKIPLQKKVVEIMAKCGLKNMSNDVERCLSLCVEERMRGLISNLIRLSKQRVDMEKPRHRTIITSDVRQQIMTINHKAREEWEKKQAETEKSQKLNDPESTTGVDGDKEKDESRAKSTKANKEEDDKMRTTAANVAVRAATGVGDMLSRWQLMIEAKQKQGGSDTASGSQAGKDVARKPSATSSKSTRENQEAEKRDTSAAFATPASVRKVGRNQVVIPRVTRSISVKDVIAILEREPHMSKSTLLYRLYNKKCKDQIIMGITCMKDGAAPALVSNWKIMANQGGGAAVAQIPTSFGHELRACLRCRLVKTYDQFRDSGCENCPFFQMEEDHERVVDCTTPNFTGIISVMDPTRSWAARWLRIGRFVPGCYTLAVSEALPQDLQNICEEEHVPYIPPKRV</sequence>
<keyword evidence="7" id="KW-0805">Transcription regulation</keyword>
<feature type="region of interest" description="Disordered" evidence="12">
    <location>
        <begin position="432"/>
        <end position="468"/>
    </location>
</feature>
<feature type="region of interest" description="Disordered" evidence="12">
    <location>
        <begin position="516"/>
        <end position="576"/>
    </location>
</feature>
<dbReference type="AlphaFoldDB" id="A0AAW2QNB5"/>
<dbReference type="Pfam" id="PF06093">
    <property type="entry name" value="Spt4"/>
    <property type="match status" value="1"/>
</dbReference>
<evidence type="ECO:0000256" key="6">
    <source>
        <dbReference type="ARBA" id="ARBA00022833"/>
    </source>
</evidence>
<dbReference type="EMBL" id="JACGWM010000006">
    <property type="protein sequence ID" value="KAL0368957.1"/>
    <property type="molecule type" value="Genomic_DNA"/>
</dbReference>
<keyword evidence="9" id="KW-0539">Nucleus</keyword>
<reference evidence="14" key="2">
    <citation type="journal article" date="2024" name="Plant">
        <title>Genomic evolution and insights into agronomic trait innovations of Sesamum species.</title>
        <authorList>
            <person name="Miao H."/>
            <person name="Wang L."/>
            <person name="Qu L."/>
            <person name="Liu H."/>
            <person name="Sun Y."/>
            <person name="Le M."/>
            <person name="Wang Q."/>
            <person name="Wei S."/>
            <person name="Zheng Y."/>
            <person name="Lin W."/>
            <person name="Duan Y."/>
            <person name="Cao H."/>
            <person name="Xiong S."/>
            <person name="Wang X."/>
            <person name="Wei L."/>
            <person name="Li C."/>
            <person name="Ma Q."/>
            <person name="Ju M."/>
            <person name="Zhao R."/>
            <person name="Li G."/>
            <person name="Mu C."/>
            <person name="Tian Q."/>
            <person name="Mei H."/>
            <person name="Zhang T."/>
            <person name="Gao T."/>
            <person name="Zhang H."/>
        </authorList>
    </citation>
    <scope>NUCLEOTIDE SEQUENCE</scope>
    <source>
        <strain evidence="14">KEN8</strain>
    </source>
</reference>
<protein>
    <submittedName>
        <fullName evidence="14">Transcription initiation factor TFIID subunitb</fullName>
    </submittedName>
</protein>
<dbReference type="FunFam" id="3.30.40.210:FF:000002">
    <property type="entry name" value="Transcription elongation factor SPT4 homolog"/>
    <property type="match status" value="1"/>
</dbReference>
<dbReference type="Pfam" id="PF12174">
    <property type="entry name" value="RST"/>
    <property type="match status" value="1"/>
</dbReference>
<dbReference type="GO" id="GO:0006367">
    <property type="term" value="P:transcription initiation at RNA polymerase II promoter"/>
    <property type="evidence" value="ECO:0007669"/>
    <property type="project" value="TreeGrafter"/>
</dbReference>
<dbReference type="GO" id="GO:0016251">
    <property type="term" value="F:RNA polymerase II general transcription initiation factor activity"/>
    <property type="evidence" value="ECO:0007669"/>
    <property type="project" value="TreeGrafter"/>
</dbReference>
<dbReference type="GO" id="GO:0005669">
    <property type="term" value="C:transcription factor TFIID complex"/>
    <property type="evidence" value="ECO:0007669"/>
    <property type="project" value="InterPro"/>
</dbReference>
<feature type="region of interest" description="Disordered" evidence="12">
    <location>
        <begin position="583"/>
        <end position="602"/>
    </location>
</feature>
<keyword evidence="8" id="KW-0804">Transcription</keyword>
<dbReference type="Gene3D" id="3.30.40.210">
    <property type="match status" value="1"/>
</dbReference>
<feature type="region of interest" description="Disordered" evidence="12">
    <location>
        <begin position="234"/>
        <end position="259"/>
    </location>
</feature>
<dbReference type="GO" id="GO:0046982">
    <property type="term" value="F:protein heterodimerization activity"/>
    <property type="evidence" value="ECO:0007669"/>
    <property type="project" value="InterPro"/>
</dbReference>
<dbReference type="SMART" id="SM01389">
    <property type="entry name" value="Spt4"/>
    <property type="match status" value="1"/>
</dbReference>
<organism evidence="14">
    <name type="scientific">Sesamum calycinum</name>
    <dbReference type="NCBI Taxonomy" id="2727403"/>
    <lineage>
        <taxon>Eukaryota</taxon>
        <taxon>Viridiplantae</taxon>
        <taxon>Streptophyta</taxon>
        <taxon>Embryophyta</taxon>
        <taxon>Tracheophyta</taxon>
        <taxon>Spermatophyta</taxon>
        <taxon>Magnoliopsida</taxon>
        <taxon>eudicotyledons</taxon>
        <taxon>Gunneridae</taxon>
        <taxon>Pentapetalae</taxon>
        <taxon>asterids</taxon>
        <taxon>lamiids</taxon>
        <taxon>Lamiales</taxon>
        <taxon>Pedaliaceae</taxon>
        <taxon>Sesamum</taxon>
    </lineage>
</organism>
<dbReference type="GO" id="GO:0003677">
    <property type="term" value="F:DNA binding"/>
    <property type="evidence" value="ECO:0007669"/>
    <property type="project" value="TreeGrafter"/>
</dbReference>
<feature type="compositionally biased region" description="Polar residues" evidence="12">
    <location>
        <begin position="333"/>
        <end position="356"/>
    </location>
</feature>
<evidence type="ECO:0000256" key="11">
    <source>
        <dbReference type="ARBA" id="ARBA00058775"/>
    </source>
</evidence>
<evidence type="ECO:0000256" key="8">
    <source>
        <dbReference type="ARBA" id="ARBA00023163"/>
    </source>
</evidence>
<feature type="compositionally biased region" description="Basic and acidic residues" evidence="12">
    <location>
        <begin position="823"/>
        <end position="847"/>
    </location>
</feature>
<evidence type="ECO:0000256" key="7">
    <source>
        <dbReference type="ARBA" id="ARBA00023015"/>
    </source>
</evidence>
<evidence type="ECO:0000259" key="13">
    <source>
        <dbReference type="PROSITE" id="PS51879"/>
    </source>
</evidence>
<feature type="region of interest" description="Disordered" evidence="12">
    <location>
        <begin position="876"/>
        <end position="924"/>
    </location>
</feature>
<feature type="compositionally biased region" description="Polar residues" evidence="12">
    <location>
        <begin position="134"/>
        <end position="159"/>
    </location>
</feature>
<dbReference type="CDD" id="cd07973">
    <property type="entry name" value="Spt4"/>
    <property type="match status" value="1"/>
</dbReference>
<comment type="subcellular location">
    <subcellularLocation>
        <location evidence="1">Nucleus</location>
    </subcellularLocation>
</comment>
<dbReference type="InterPro" id="IPR022800">
    <property type="entry name" value="Spt4/RpoE2_Znf"/>
</dbReference>
<feature type="region of interest" description="Disordered" evidence="12">
    <location>
        <begin position="799"/>
        <end position="851"/>
    </location>
</feature>
<feature type="compositionally biased region" description="Polar residues" evidence="12">
    <location>
        <begin position="516"/>
        <end position="527"/>
    </location>
</feature>
<gene>
    <name evidence="14" type="ORF">Scaly_1114600</name>
</gene>
<keyword evidence="6" id="KW-0862">Zinc</keyword>
<feature type="region of interest" description="Disordered" evidence="12">
    <location>
        <begin position="333"/>
        <end position="406"/>
    </location>
</feature>
<keyword evidence="5" id="KW-0863">Zinc-finger</keyword>
<feature type="compositionally biased region" description="Polar residues" evidence="12">
    <location>
        <begin position="534"/>
        <end position="573"/>
    </location>
</feature>
<dbReference type="InterPro" id="IPR009072">
    <property type="entry name" value="Histone-fold"/>
</dbReference>
<dbReference type="GO" id="GO:0008270">
    <property type="term" value="F:zinc ion binding"/>
    <property type="evidence" value="ECO:0007669"/>
    <property type="project" value="UniProtKB-KW"/>
</dbReference>
<feature type="compositionally biased region" description="Polar residues" evidence="12">
    <location>
        <begin position="168"/>
        <end position="191"/>
    </location>
</feature>
<feature type="compositionally biased region" description="Basic and acidic residues" evidence="12">
    <location>
        <begin position="904"/>
        <end position="916"/>
    </location>
</feature>
<feature type="compositionally biased region" description="Basic and acidic residues" evidence="12">
    <location>
        <begin position="87"/>
        <end position="116"/>
    </location>
</feature>
<feature type="compositionally biased region" description="Polar residues" evidence="12">
    <location>
        <begin position="617"/>
        <end position="632"/>
    </location>
</feature>
<keyword evidence="4" id="KW-0479">Metal-binding</keyword>
<dbReference type="PANTHER" id="PTHR15138">
    <property type="entry name" value="TRANSCRIPTION INITIATION FACTOR TFIID SUBUNIT 4"/>
    <property type="match status" value="1"/>
</dbReference>
<dbReference type="InterPro" id="IPR022003">
    <property type="entry name" value="RST"/>
</dbReference>
<dbReference type="SUPFAM" id="SSF63393">
    <property type="entry name" value="RNA polymerase subunits"/>
    <property type="match status" value="1"/>
</dbReference>
<feature type="region of interest" description="Disordered" evidence="12">
    <location>
        <begin position="617"/>
        <end position="662"/>
    </location>
</feature>
<dbReference type="InterPro" id="IPR007900">
    <property type="entry name" value="TAF4_C"/>
</dbReference>
<dbReference type="Pfam" id="PF05236">
    <property type="entry name" value="TAF4"/>
    <property type="match status" value="1"/>
</dbReference>
<comment type="similarity">
    <text evidence="2">Belongs to the TAF4 family.</text>
</comment>
<evidence type="ECO:0000256" key="12">
    <source>
        <dbReference type="SAM" id="MobiDB-lite"/>
    </source>
</evidence>
<evidence type="ECO:0000256" key="2">
    <source>
        <dbReference type="ARBA" id="ARBA00006178"/>
    </source>
</evidence>
<evidence type="ECO:0000256" key="3">
    <source>
        <dbReference type="ARBA" id="ARBA00010464"/>
    </source>
</evidence>